<accession>A0A4Y9L1M4</accession>
<dbReference type="EMBL" id="SPQT01000077">
    <property type="protein sequence ID" value="TFV36144.1"/>
    <property type="molecule type" value="Genomic_DNA"/>
</dbReference>
<gene>
    <name evidence="1" type="ORF">E4K65_45875</name>
</gene>
<proteinExistence type="predicted"/>
<dbReference type="AlphaFoldDB" id="A0A4Y9L1M4"/>
<name>A0A4Y9L1M4_9BRAD</name>
<evidence type="ECO:0000313" key="2">
    <source>
        <dbReference type="Proteomes" id="UP000297966"/>
    </source>
</evidence>
<sequence length="133" mass="14625">MEPGSVVEALEEGEDIAPSLGAGPILPMMNELGLEGVEEALHRSIVVAVGALRLIHAVTPATARAARYLCEAYWADSSGRRNTDYVHSRQQLVKRFCRRFQPRVFLDRALRAAATAAISSALWMLRSVPFGKY</sequence>
<reference evidence="1 2" key="1">
    <citation type="submission" date="2019-03" db="EMBL/GenBank/DDBJ databases">
        <title>Bradyrhizobium diversity isolated from nodules of Chamaecrista fasciculata.</title>
        <authorList>
            <person name="Klepa M.S."/>
            <person name="Urquiaga M.O."/>
            <person name="Hungria M."/>
            <person name="Delamuta J.R."/>
        </authorList>
    </citation>
    <scope>NUCLEOTIDE SEQUENCE [LARGE SCALE GENOMIC DNA]</scope>
    <source>
        <strain evidence="1 2">CNPSo 3448</strain>
    </source>
</reference>
<protein>
    <submittedName>
        <fullName evidence="1">Uncharacterized protein</fullName>
    </submittedName>
</protein>
<organism evidence="1 2">
    <name type="scientific">Bradyrhizobium niftali</name>
    <dbReference type="NCBI Taxonomy" id="2560055"/>
    <lineage>
        <taxon>Bacteria</taxon>
        <taxon>Pseudomonadati</taxon>
        <taxon>Pseudomonadota</taxon>
        <taxon>Alphaproteobacteria</taxon>
        <taxon>Hyphomicrobiales</taxon>
        <taxon>Nitrobacteraceae</taxon>
        <taxon>Bradyrhizobium</taxon>
    </lineage>
</organism>
<comment type="caution">
    <text evidence="1">The sequence shown here is derived from an EMBL/GenBank/DDBJ whole genome shotgun (WGS) entry which is preliminary data.</text>
</comment>
<dbReference type="Proteomes" id="UP000297966">
    <property type="component" value="Unassembled WGS sequence"/>
</dbReference>
<evidence type="ECO:0000313" key="1">
    <source>
        <dbReference type="EMBL" id="TFV36144.1"/>
    </source>
</evidence>
<keyword evidence="2" id="KW-1185">Reference proteome</keyword>